<dbReference type="EMBL" id="FOHN01000002">
    <property type="protein sequence ID" value="SES70873.1"/>
    <property type="molecule type" value="Genomic_DNA"/>
</dbReference>
<protein>
    <recommendedName>
        <fullName evidence="4">Peptidyl-prolyl cis-trans isomerase</fullName>
        <shortName evidence="4">PPIase</shortName>
        <ecNumber evidence="4">5.2.1.8</ecNumber>
    </recommendedName>
</protein>
<dbReference type="AlphaFoldDB" id="A0A1H9YQE6"/>
<dbReference type="Pfam" id="PF00160">
    <property type="entry name" value="Pro_isomerase"/>
    <property type="match status" value="1"/>
</dbReference>
<comment type="similarity">
    <text evidence="4">Belongs to the cyclophilin-type PPIase family.</text>
</comment>
<proteinExistence type="inferred from homology"/>
<dbReference type="PANTHER" id="PTHR45625:SF4">
    <property type="entry name" value="PEPTIDYLPROLYL ISOMERASE DOMAIN AND WD REPEAT-CONTAINING PROTEIN 1"/>
    <property type="match status" value="1"/>
</dbReference>
<feature type="region of interest" description="Disordered" evidence="5">
    <location>
        <begin position="28"/>
        <end position="56"/>
    </location>
</feature>
<keyword evidence="2 4" id="KW-0697">Rotamase</keyword>
<dbReference type="InterPro" id="IPR029000">
    <property type="entry name" value="Cyclophilin-like_dom_sf"/>
</dbReference>
<dbReference type="Gene3D" id="2.40.100.10">
    <property type="entry name" value="Cyclophilin-like"/>
    <property type="match status" value="1"/>
</dbReference>
<feature type="signal peptide" evidence="4">
    <location>
        <begin position="1"/>
        <end position="24"/>
    </location>
</feature>
<sequence>MRKSKFFKKAAVFGCVLALSAALTGCGSKDTKAEKDSGAASKEETQEAQAENIEDVQAPTDKVIDQLAGPEKGETVATLHIKDYGDIKVHFFPDAAPKAVKNFTTLAKNGYYNGITFHRVIENFMIQGGDPQGTGMGGESIWGKSFEDEINQYLIPLRGSLCMANAGGGNTNGSQFFLTQESSIVSQDKEELKQAFAQYVQQYKQQTGLPLEAYDDSVIDNYLKAGGSIYLSGGYTVFGQVYDGLDVLDKIAATKTDENDKPLEDVVIESIDVAEYEA</sequence>
<feature type="chain" id="PRO_5039748661" description="Peptidyl-prolyl cis-trans isomerase" evidence="4">
    <location>
        <begin position="25"/>
        <end position="278"/>
    </location>
</feature>
<dbReference type="EC" id="5.2.1.8" evidence="4"/>
<dbReference type="RefSeq" id="WP_092475608.1">
    <property type="nucleotide sequence ID" value="NZ_FOHN01000002.1"/>
</dbReference>
<dbReference type="InterPro" id="IPR002130">
    <property type="entry name" value="Cyclophilin-type_PPIase_dom"/>
</dbReference>
<keyword evidence="4" id="KW-0732">Signal</keyword>
<dbReference type="OrthoDB" id="9807797at2"/>
<evidence type="ECO:0000259" key="6">
    <source>
        <dbReference type="PROSITE" id="PS50072"/>
    </source>
</evidence>
<dbReference type="SUPFAM" id="SSF50891">
    <property type="entry name" value="Cyclophilin-like"/>
    <property type="match status" value="1"/>
</dbReference>
<evidence type="ECO:0000313" key="8">
    <source>
        <dbReference type="Proteomes" id="UP000199800"/>
    </source>
</evidence>
<keyword evidence="8" id="KW-1185">Reference proteome</keyword>
<accession>A0A1H9YQE6</accession>
<evidence type="ECO:0000256" key="4">
    <source>
        <dbReference type="RuleBase" id="RU363019"/>
    </source>
</evidence>
<dbReference type="STRING" id="29364.SAMN04487772_102132"/>
<dbReference type="InterPro" id="IPR044666">
    <property type="entry name" value="Cyclophilin_A-like"/>
</dbReference>
<evidence type="ECO:0000256" key="2">
    <source>
        <dbReference type="ARBA" id="ARBA00023110"/>
    </source>
</evidence>
<gene>
    <name evidence="7" type="ORF">SAMN04487772_102132</name>
</gene>
<dbReference type="GO" id="GO:0003755">
    <property type="term" value="F:peptidyl-prolyl cis-trans isomerase activity"/>
    <property type="evidence" value="ECO:0007669"/>
    <property type="project" value="UniProtKB-UniRule"/>
</dbReference>
<feature type="compositionally biased region" description="Basic and acidic residues" evidence="5">
    <location>
        <begin position="29"/>
        <end position="45"/>
    </location>
</feature>
<evidence type="ECO:0000256" key="1">
    <source>
        <dbReference type="ARBA" id="ARBA00002388"/>
    </source>
</evidence>
<comment type="catalytic activity">
    <reaction evidence="4">
        <text>[protein]-peptidylproline (omega=180) = [protein]-peptidylproline (omega=0)</text>
        <dbReference type="Rhea" id="RHEA:16237"/>
        <dbReference type="Rhea" id="RHEA-COMP:10747"/>
        <dbReference type="Rhea" id="RHEA-COMP:10748"/>
        <dbReference type="ChEBI" id="CHEBI:83833"/>
        <dbReference type="ChEBI" id="CHEBI:83834"/>
        <dbReference type="EC" id="5.2.1.8"/>
    </reaction>
</comment>
<reference evidence="7 8" key="1">
    <citation type="submission" date="2016-10" db="EMBL/GenBank/DDBJ databases">
        <authorList>
            <person name="de Groot N.N."/>
        </authorList>
    </citation>
    <scope>NUCLEOTIDE SEQUENCE [LARGE SCALE GENOMIC DNA]</scope>
    <source>
        <strain evidence="7 8">DSM 1801</strain>
    </source>
</reference>
<keyword evidence="3 4" id="KW-0413">Isomerase</keyword>
<comment type="function">
    <text evidence="1 4">PPIases accelerate the folding of proteins. It catalyzes the cis-trans isomerization of proline imidic peptide bonds in oligopeptides.</text>
</comment>
<evidence type="ECO:0000256" key="5">
    <source>
        <dbReference type="SAM" id="MobiDB-lite"/>
    </source>
</evidence>
<evidence type="ECO:0000256" key="3">
    <source>
        <dbReference type="ARBA" id="ARBA00023235"/>
    </source>
</evidence>
<evidence type="ECO:0000313" key="7">
    <source>
        <dbReference type="EMBL" id="SES70873.1"/>
    </source>
</evidence>
<dbReference type="PRINTS" id="PR00153">
    <property type="entry name" value="CSAPPISMRASE"/>
</dbReference>
<dbReference type="PROSITE" id="PS51257">
    <property type="entry name" value="PROKAR_LIPOPROTEIN"/>
    <property type="match status" value="1"/>
</dbReference>
<feature type="domain" description="PPIase cyclophilin-type" evidence="6">
    <location>
        <begin position="82"/>
        <end position="273"/>
    </location>
</feature>
<name>A0A1H9YQE6_9FIRM</name>
<organism evidence="7 8">
    <name type="scientific">[Clostridium] polysaccharolyticum</name>
    <dbReference type="NCBI Taxonomy" id="29364"/>
    <lineage>
        <taxon>Bacteria</taxon>
        <taxon>Bacillati</taxon>
        <taxon>Bacillota</taxon>
        <taxon>Clostridia</taxon>
        <taxon>Lachnospirales</taxon>
        <taxon>Lachnospiraceae</taxon>
    </lineage>
</organism>
<dbReference type="PANTHER" id="PTHR45625">
    <property type="entry name" value="PEPTIDYL-PROLYL CIS-TRANS ISOMERASE-RELATED"/>
    <property type="match status" value="1"/>
</dbReference>
<dbReference type="PROSITE" id="PS50072">
    <property type="entry name" value="CSA_PPIASE_2"/>
    <property type="match status" value="1"/>
</dbReference>
<dbReference type="Proteomes" id="UP000199800">
    <property type="component" value="Unassembled WGS sequence"/>
</dbReference>